<dbReference type="PANTHER" id="PTHR27004">
    <property type="entry name" value="RECEPTOR-LIKE PROTEIN 12 ISOFORM X1"/>
    <property type="match status" value="1"/>
</dbReference>
<dbReference type="eggNOG" id="KOG0619">
    <property type="taxonomic scope" value="Eukaryota"/>
</dbReference>
<comment type="similarity">
    <text evidence="2">Belongs to the RLP family.</text>
</comment>
<protein>
    <submittedName>
        <fullName evidence="11">Receptor like protein 34</fullName>
    </submittedName>
</protein>
<gene>
    <name evidence="11" type="ORF">TCM_045349</name>
</gene>
<dbReference type="InParanoid" id="A0A061FSP1"/>
<sequence length="292" mass="32886">MSNSLTNCRMLQVLDIGNNINDIFPVGWELFRSFRYLFSIPINPMLFCQVQGGTFLFQIKLRILYLSDNDFSGPLPTRYFESVMAMKSIGEGERELKYLGQKYYQDSVRVTLKGIEVELVRILTIFTTIDLSINSFHGEILEVIGEHRPLKVLNFSLNSLTGRIPTSLARLNLPQNQLVGSIPRGNQFDTFENDSYIGSLGLCGWPLSKKCSSDVAPETPSSESEGNGDLFLDGLGWKAVVIGYGSGVVVGNAVGYIVFLTGKPRSLVRIIERNHHRKMRKTNQRHRETRNS</sequence>
<keyword evidence="4" id="KW-0433">Leucine-rich repeat</keyword>
<keyword evidence="9 11" id="KW-0675">Receptor</keyword>
<dbReference type="Pfam" id="PF00560">
    <property type="entry name" value="LRR_1"/>
    <property type="match status" value="2"/>
</dbReference>
<evidence type="ECO:0000256" key="7">
    <source>
        <dbReference type="ARBA" id="ARBA00022989"/>
    </source>
</evidence>
<proteinExistence type="inferred from homology"/>
<evidence type="ECO:0000256" key="6">
    <source>
        <dbReference type="ARBA" id="ARBA00022737"/>
    </source>
</evidence>
<dbReference type="SUPFAM" id="SSF52058">
    <property type="entry name" value="L domain-like"/>
    <property type="match status" value="1"/>
</dbReference>
<evidence type="ECO:0000256" key="10">
    <source>
        <dbReference type="ARBA" id="ARBA00023180"/>
    </source>
</evidence>
<dbReference type="Gramene" id="EOY19948">
    <property type="protein sequence ID" value="EOY19948"/>
    <property type="gene ID" value="TCM_045349"/>
</dbReference>
<dbReference type="Proteomes" id="UP000026915">
    <property type="component" value="Chromosome 10"/>
</dbReference>
<keyword evidence="8" id="KW-0472">Membrane</keyword>
<dbReference type="EMBL" id="CM001888">
    <property type="protein sequence ID" value="EOY19948.1"/>
    <property type="molecule type" value="Genomic_DNA"/>
</dbReference>
<keyword evidence="3" id="KW-1003">Cell membrane</keyword>
<dbReference type="PANTHER" id="PTHR27004:SF456">
    <property type="entry name" value="LEUCINE-RICH REPEAT-CONTAINING N-TERMINAL PLANT-TYPE DOMAIN-CONTAINING PROTEIN"/>
    <property type="match status" value="1"/>
</dbReference>
<evidence type="ECO:0000256" key="2">
    <source>
        <dbReference type="ARBA" id="ARBA00009592"/>
    </source>
</evidence>
<evidence type="ECO:0000256" key="1">
    <source>
        <dbReference type="ARBA" id="ARBA00004251"/>
    </source>
</evidence>
<dbReference type="GO" id="GO:0005886">
    <property type="term" value="C:plasma membrane"/>
    <property type="evidence" value="ECO:0007669"/>
    <property type="project" value="UniProtKB-SubCell"/>
</dbReference>
<evidence type="ECO:0000256" key="5">
    <source>
        <dbReference type="ARBA" id="ARBA00022692"/>
    </source>
</evidence>
<evidence type="ECO:0000313" key="11">
    <source>
        <dbReference type="EMBL" id="EOY19948.1"/>
    </source>
</evidence>
<keyword evidence="7" id="KW-1133">Transmembrane helix</keyword>
<evidence type="ECO:0000256" key="8">
    <source>
        <dbReference type="ARBA" id="ARBA00023136"/>
    </source>
</evidence>
<organism evidence="11 12">
    <name type="scientific">Theobroma cacao</name>
    <name type="common">Cacao</name>
    <name type="synonym">Cocoa</name>
    <dbReference type="NCBI Taxonomy" id="3641"/>
    <lineage>
        <taxon>Eukaryota</taxon>
        <taxon>Viridiplantae</taxon>
        <taxon>Streptophyta</taxon>
        <taxon>Embryophyta</taxon>
        <taxon>Tracheophyta</taxon>
        <taxon>Spermatophyta</taxon>
        <taxon>Magnoliopsida</taxon>
        <taxon>eudicotyledons</taxon>
        <taxon>Gunneridae</taxon>
        <taxon>Pentapetalae</taxon>
        <taxon>rosids</taxon>
        <taxon>malvids</taxon>
        <taxon>Malvales</taxon>
        <taxon>Malvaceae</taxon>
        <taxon>Byttnerioideae</taxon>
        <taxon>Theobroma</taxon>
    </lineage>
</organism>
<evidence type="ECO:0000256" key="3">
    <source>
        <dbReference type="ARBA" id="ARBA00022475"/>
    </source>
</evidence>
<dbReference type="HOGENOM" id="CLU_000288_18_11_1"/>
<dbReference type="InterPro" id="IPR001611">
    <property type="entry name" value="Leu-rich_rpt"/>
</dbReference>
<name>A0A061FSP1_THECC</name>
<keyword evidence="12" id="KW-1185">Reference proteome</keyword>
<dbReference type="InterPro" id="IPR032675">
    <property type="entry name" value="LRR_dom_sf"/>
</dbReference>
<keyword evidence="10" id="KW-0325">Glycoprotein</keyword>
<evidence type="ECO:0000256" key="9">
    <source>
        <dbReference type="ARBA" id="ARBA00023170"/>
    </source>
</evidence>
<keyword evidence="5" id="KW-0812">Transmembrane</keyword>
<dbReference type="AlphaFoldDB" id="A0A061FSP1"/>
<keyword evidence="6" id="KW-0677">Repeat</keyword>
<evidence type="ECO:0000313" key="12">
    <source>
        <dbReference type="Proteomes" id="UP000026915"/>
    </source>
</evidence>
<comment type="subcellular location">
    <subcellularLocation>
        <location evidence="1">Cell membrane</location>
        <topology evidence="1">Single-pass type I membrane protein</topology>
    </subcellularLocation>
</comment>
<reference evidence="11 12" key="1">
    <citation type="journal article" date="2013" name="Genome Biol.">
        <title>The genome sequence of the most widely cultivated cacao type and its use to identify candidate genes regulating pod color.</title>
        <authorList>
            <person name="Motamayor J.C."/>
            <person name="Mockaitis K."/>
            <person name="Schmutz J."/>
            <person name="Haiminen N."/>
            <person name="Iii D.L."/>
            <person name="Cornejo O."/>
            <person name="Findley S.D."/>
            <person name="Zheng P."/>
            <person name="Utro F."/>
            <person name="Royaert S."/>
            <person name="Saski C."/>
            <person name="Jenkins J."/>
            <person name="Podicheti R."/>
            <person name="Zhao M."/>
            <person name="Scheffler B.E."/>
            <person name="Stack J.C."/>
            <person name="Feltus F.A."/>
            <person name="Mustiga G.M."/>
            <person name="Amores F."/>
            <person name="Phillips W."/>
            <person name="Marelli J.P."/>
            <person name="May G.D."/>
            <person name="Shapiro H."/>
            <person name="Ma J."/>
            <person name="Bustamante C.D."/>
            <person name="Schnell R.J."/>
            <person name="Main D."/>
            <person name="Gilbert D."/>
            <person name="Parida L."/>
            <person name="Kuhn D.N."/>
        </authorList>
    </citation>
    <scope>NUCLEOTIDE SEQUENCE [LARGE SCALE GENOMIC DNA]</scope>
    <source>
        <strain evidence="12">cv. Matina 1-6</strain>
    </source>
</reference>
<dbReference type="Gene3D" id="3.80.10.10">
    <property type="entry name" value="Ribonuclease Inhibitor"/>
    <property type="match status" value="1"/>
</dbReference>
<evidence type="ECO:0000256" key="4">
    <source>
        <dbReference type="ARBA" id="ARBA00022614"/>
    </source>
</evidence>
<accession>A0A061FSP1</accession>